<evidence type="ECO:0000313" key="4">
    <source>
        <dbReference type="EMBL" id="SFN57813.1"/>
    </source>
</evidence>
<sequence length="281" mass="32054">MRILVTGARGQLGHDVMKELLSKKLIPIGVDREEMDITNKEDVHKYMDPLEVDAVIHCAAYTAVDQAEEEIELCRKINVEGTRYIAEVCKSKDIPMMYISTDYVFDGKGSEPFLPDSPRNPVNFYGQAKYEGELVVEELLSKYFIVRISWVFGENGKNFVRTMLDLGKKLGKLTVVNDQFGSPTYTSDLSKLLVEMIQSKEYGTYHATNEGICSWFEFATEIFKQAGLPVDVQPVDSSAFKTKAVRPLNSRMSKEKLVEKEFEKLPDWKDALSRYLKVIDY</sequence>
<dbReference type="UniPathway" id="UPA00124"/>
<reference evidence="4 5" key="1">
    <citation type="submission" date="2016-10" db="EMBL/GenBank/DDBJ databases">
        <authorList>
            <person name="de Groot N.N."/>
        </authorList>
    </citation>
    <scope>NUCLEOTIDE SEQUENCE [LARGE SCALE GENOMIC DNA]</scope>
    <source>
        <strain evidence="4 5">ML2</strain>
    </source>
</reference>
<dbReference type="InterPro" id="IPR005913">
    <property type="entry name" value="dTDP_dehydrorham_reduct"/>
</dbReference>
<evidence type="ECO:0000259" key="3">
    <source>
        <dbReference type="Pfam" id="PF04321"/>
    </source>
</evidence>
<comment type="similarity">
    <text evidence="1 2">Belongs to the dTDP-4-dehydrorhamnose reductase family.</text>
</comment>
<dbReference type="EC" id="1.1.1.133" evidence="2"/>
<dbReference type="InterPro" id="IPR036291">
    <property type="entry name" value="NAD(P)-bd_dom_sf"/>
</dbReference>
<dbReference type="GO" id="GO:0019305">
    <property type="term" value="P:dTDP-rhamnose biosynthetic process"/>
    <property type="evidence" value="ECO:0007669"/>
    <property type="project" value="UniProtKB-UniPathway"/>
</dbReference>
<gene>
    <name evidence="4" type="ORF">SAMN04488695_102339</name>
</gene>
<feature type="domain" description="RmlD-like substrate binding" evidence="3">
    <location>
        <begin position="1"/>
        <end position="277"/>
    </location>
</feature>
<accession>A0A1I5A5S1</accession>
<proteinExistence type="inferred from homology"/>
<keyword evidence="2" id="KW-0521">NADP</keyword>
<evidence type="ECO:0000256" key="1">
    <source>
        <dbReference type="ARBA" id="ARBA00010944"/>
    </source>
</evidence>
<comment type="pathway">
    <text evidence="2">Carbohydrate biosynthesis; dTDP-L-rhamnose biosynthesis.</text>
</comment>
<dbReference type="Gene3D" id="3.40.50.720">
    <property type="entry name" value="NAD(P)-binding Rossmann-like Domain"/>
    <property type="match status" value="1"/>
</dbReference>
<comment type="function">
    <text evidence="2">Catalyzes the reduction of dTDP-6-deoxy-L-lyxo-4-hexulose to yield dTDP-L-rhamnose.</text>
</comment>
<protein>
    <recommendedName>
        <fullName evidence="2">dTDP-4-dehydrorhamnose reductase</fullName>
        <ecNumber evidence="2">1.1.1.133</ecNumber>
    </recommendedName>
</protein>
<dbReference type="Pfam" id="PF04321">
    <property type="entry name" value="RmlD_sub_bind"/>
    <property type="match status" value="1"/>
</dbReference>
<keyword evidence="5" id="KW-1185">Reference proteome</keyword>
<dbReference type="GO" id="GO:0008831">
    <property type="term" value="F:dTDP-4-dehydrorhamnose reductase activity"/>
    <property type="evidence" value="ECO:0007669"/>
    <property type="project" value="UniProtKB-EC"/>
</dbReference>
<evidence type="ECO:0000313" key="5">
    <source>
        <dbReference type="Proteomes" id="UP000181899"/>
    </source>
</evidence>
<dbReference type="AlphaFoldDB" id="A0A1I5A5S1"/>
<dbReference type="PANTHER" id="PTHR10491:SF4">
    <property type="entry name" value="METHIONINE ADENOSYLTRANSFERASE 2 SUBUNIT BETA"/>
    <property type="match status" value="1"/>
</dbReference>
<dbReference type="InterPro" id="IPR029903">
    <property type="entry name" value="RmlD-like-bd"/>
</dbReference>
<organism evidence="4 5">
    <name type="scientific">Proteiniclasticum ruminis</name>
    <dbReference type="NCBI Taxonomy" id="398199"/>
    <lineage>
        <taxon>Bacteria</taxon>
        <taxon>Bacillati</taxon>
        <taxon>Bacillota</taxon>
        <taxon>Clostridia</taxon>
        <taxon>Eubacteriales</taxon>
        <taxon>Clostridiaceae</taxon>
        <taxon>Proteiniclasticum</taxon>
    </lineage>
</organism>
<dbReference type="NCBIfam" id="TIGR01214">
    <property type="entry name" value="rmlD"/>
    <property type="match status" value="1"/>
</dbReference>
<evidence type="ECO:0000256" key="2">
    <source>
        <dbReference type="RuleBase" id="RU364082"/>
    </source>
</evidence>
<dbReference type="GO" id="GO:0005829">
    <property type="term" value="C:cytosol"/>
    <property type="evidence" value="ECO:0007669"/>
    <property type="project" value="TreeGrafter"/>
</dbReference>
<dbReference type="Proteomes" id="UP000181899">
    <property type="component" value="Unassembled WGS sequence"/>
</dbReference>
<dbReference type="CDD" id="cd05254">
    <property type="entry name" value="dTDP_HR_like_SDR_e"/>
    <property type="match status" value="1"/>
</dbReference>
<dbReference type="SUPFAM" id="SSF51735">
    <property type="entry name" value="NAD(P)-binding Rossmann-fold domains"/>
    <property type="match status" value="1"/>
</dbReference>
<keyword evidence="2" id="KW-0560">Oxidoreductase</keyword>
<dbReference type="EMBL" id="FOVK01000002">
    <property type="protein sequence ID" value="SFN57813.1"/>
    <property type="molecule type" value="Genomic_DNA"/>
</dbReference>
<name>A0A1I5A5S1_9CLOT</name>
<dbReference type="PANTHER" id="PTHR10491">
    <property type="entry name" value="DTDP-4-DEHYDRORHAMNOSE REDUCTASE"/>
    <property type="match status" value="1"/>
</dbReference>
<dbReference type="Gene3D" id="3.90.25.10">
    <property type="entry name" value="UDP-galactose 4-epimerase, domain 1"/>
    <property type="match status" value="1"/>
</dbReference>